<sequence length="294" mass="32291">MAFAPKQGNTNTAPRDPEMSRDFPTPKAGNRAARIALIVDLGIQEREDFVDQKTQVATPQTPKQQVAIFADLVADVVDYKGDIGKAPYRLMLNKNFKGDIQGINFAPVPPRDAEGKLIEGRAWTYHPASPLTKLAKVTGIQSILDGTDLDIEQLLGEAFMATVEVKITETDKEDKDGNKIVYKNVNYKGCSEVPEMPDGSLYPVPNTPNTPMVITFDDVTAEQAKFLRADIKRKIKLATNYVGSKMQEVLEATETSTSQESKPASKPASKAKEKAPAAQKPAEDFDNFDDDIPF</sequence>
<feature type="compositionally biased region" description="Acidic residues" evidence="1">
    <location>
        <begin position="284"/>
        <end position="294"/>
    </location>
</feature>
<evidence type="ECO:0000256" key="1">
    <source>
        <dbReference type="SAM" id="MobiDB-lite"/>
    </source>
</evidence>
<reference evidence="3" key="1">
    <citation type="submission" date="2024-05" db="EMBL/GenBank/DDBJ databases">
        <authorList>
            <person name="Tikunov A.Y."/>
            <person name="Morozova V.V."/>
            <person name="Kozlova Y.N."/>
            <person name="Tikunova N.V."/>
            <person name="Babkin I.V."/>
        </authorList>
    </citation>
    <scope>NUCLEOTIDE SEQUENCE [LARGE SCALE GENOMIC DNA]</scope>
</reference>
<dbReference type="EMBL" id="OR575930">
    <property type="protein sequence ID" value="WOZ57528.1"/>
    <property type="molecule type" value="Genomic_DNA"/>
</dbReference>
<protein>
    <submittedName>
        <fullName evidence="2">Single-stranded DNA-binding protein</fullName>
    </submittedName>
</protein>
<dbReference type="Proteomes" id="UP001305174">
    <property type="component" value="Segment"/>
</dbReference>
<evidence type="ECO:0000313" key="3">
    <source>
        <dbReference type="Proteomes" id="UP001305174"/>
    </source>
</evidence>
<proteinExistence type="predicted"/>
<feature type="compositionally biased region" description="Low complexity" evidence="1">
    <location>
        <begin position="258"/>
        <end position="268"/>
    </location>
</feature>
<evidence type="ECO:0000313" key="2">
    <source>
        <dbReference type="EMBL" id="WOZ57528.1"/>
    </source>
</evidence>
<keyword evidence="2" id="KW-0238">DNA-binding</keyword>
<accession>A0AAX4G6J9</accession>
<feature type="region of interest" description="Disordered" evidence="1">
    <location>
        <begin position="1"/>
        <end position="27"/>
    </location>
</feature>
<feature type="region of interest" description="Disordered" evidence="1">
    <location>
        <begin position="251"/>
        <end position="294"/>
    </location>
</feature>
<keyword evidence="3" id="KW-1185">Reference proteome</keyword>
<organism evidence="2 3">
    <name type="scientific">Pseudomonas phage vB_PseuGesM_254</name>
    <dbReference type="NCBI Taxonomy" id="3092638"/>
    <lineage>
        <taxon>Viruses</taxon>
        <taxon>Duplodnaviria</taxon>
        <taxon>Heunggongvirae</taxon>
        <taxon>Uroviricota</taxon>
        <taxon>Caudoviricetes</taxon>
        <taxon>Vandenendeviridae</taxon>
        <taxon>Chemalvirus</taxon>
        <taxon>Chemalvirus PseuGes254</taxon>
    </lineage>
</organism>
<dbReference type="GO" id="GO:0003677">
    <property type="term" value="F:DNA binding"/>
    <property type="evidence" value="ECO:0007669"/>
    <property type="project" value="UniProtKB-KW"/>
</dbReference>
<name>A0AAX4G6J9_9CAUD</name>